<dbReference type="AlphaFoldDB" id="A0A5E4LZK9"/>
<dbReference type="GO" id="GO:0004519">
    <property type="term" value="F:endonuclease activity"/>
    <property type="evidence" value="ECO:0007669"/>
    <property type="project" value="UniProtKB-KW"/>
</dbReference>
<dbReference type="SUPFAM" id="SSF56219">
    <property type="entry name" value="DNase I-like"/>
    <property type="match status" value="1"/>
</dbReference>
<keyword evidence="3" id="KW-1185">Reference proteome</keyword>
<evidence type="ECO:0000313" key="3">
    <source>
        <dbReference type="Proteomes" id="UP000325440"/>
    </source>
</evidence>
<evidence type="ECO:0000259" key="1">
    <source>
        <dbReference type="Pfam" id="PF03372"/>
    </source>
</evidence>
<sequence length="630" mass="73137">MGLCWDREICPLLKNDEEKDRRKRWLDAIENNMRTADVWEVKDQIKWKFRRRMADKLFKRNPMKYFINLSKKIFHIKRKMSSIKLCLWPNYMFVNQAVPPGQTEQQLMITLLSPFKNSKRINLCRSPNDTIQIFIDRLKIKCFQTCDKNKKLGAKSGNFSIKVNEIVVSDNSKCGEIFKQNKSHITLEVDDYVFKVLFNAPMIMKAKVNTPIYEGLMLYPFAFENSYNVSLINSKYIWYKIDAKNEIEVGNGSVYVPTRNDVDFNLKLVINPCNEDGQFGPAVEILTSKVQTNNVDVYPYENRLKIKPDNSIRIVTYNILASMYTRTKEAKNDMFSYCPEKFIASSYRNPLLLKELIAYEGDILCLQEVEIQFFYKELSPFLKKCLGMDGIFLRKCGNKNEGLGCFYSSDKFNLLNQFNIKLNDLITLEVYCGSIIKEILNDEFWKQGLQKKTVLQVLVLELISEKKQIIILCNTHLISDPDGDAVRLFQALIELTIANKIKSLTVNNYPKHKVSVIFCGDFNSTPESGVYDLFTKLSLPAEHRDEKILNNLRNNILFKMNSAYNIDVEYSHFTQSFVGLLDYIYFTDDNLELIQVLSMPSHEDVIRNVGLPSILFPSDHLPLIADFITK</sequence>
<dbReference type="Proteomes" id="UP000325440">
    <property type="component" value="Unassembled WGS sequence"/>
</dbReference>
<proteinExistence type="predicted"/>
<organism evidence="2 3">
    <name type="scientific">Cinara cedri</name>
    <dbReference type="NCBI Taxonomy" id="506608"/>
    <lineage>
        <taxon>Eukaryota</taxon>
        <taxon>Metazoa</taxon>
        <taxon>Ecdysozoa</taxon>
        <taxon>Arthropoda</taxon>
        <taxon>Hexapoda</taxon>
        <taxon>Insecta</taxon>
        <taxon>Pterygota</taxon>
        <taxon>Neoptera</taxon>
        <taxon>Paraneoptera</taxon>
        <taxon>Hemiptera</taxon>
        <taxon>Sternorrhyncha</taxon>
        <taxon>Aphidomorpha</taxon>
        <taxon>Aphidoidea</taxon>
        <taxon>Aphididae</taxon>
        <taxon>Lachninae</taxon>
        <taxon>Cinara</taxon>
    </lineage>
</organism>
<dbReference type="OrthoDB" id="412787at2759"/>
<accession>A0A5E4LZK9</accession>
<evidence type="ECO:0000313" key="2">
    <source>
        <dbReference type="EMBL" id="VVC24108.1"/>
    </source>
</evidence>
<keyword evidence="2" id="KW-0269">Exonuclease</keyword>
<dbReference type="PANTHER" id="PTHR12121:SF37">
    <property type="entry name" value="2',5'-PHOSPHODIESTERASE 12"/>
    <property type="match status" value="1"/>
</dbReference>
<dbReference type="EMBL" id="CABPRJ010000001">
    <property type="protein sequence ID" value="VVC24108.1"/>
    <property type="molecule type" value="Genomic_DNA"/>
</dbReference>
<dbReference type="GO" id="GO:0000288">
    <property type="term" value="P:nuclear-transcribed mRNA catabolic process, deadenylation-dependent decay"/>
    <property type="evidence" value="ECO:0007669"/>
    <property type="project" value="TreeGrafter"/>
</dbReference>
<dbReference type="GO" id="GO:0005739">
    <property type="term" value="C:mitochondrion"/>
    <property type="evidence" value="ECO:0007669"/>
    <property type="project" value="TreeGrafter"/>
</dbReference>
<name>A0A5E4LZK9_9HEMI</name>
<reference evidence="2 3" key="1">
    <citation type="submission" date="2019-08" db="EMBL/GenBank/DDBJ databases">
        <authorList>
            <person name="Alioto T."/>
            <person name="Alioto T."/>
            <person name="Gomez Garrido J."/>
        </authorList>
    </citation>
    <scope>NUCLEOTIDE SEQUENCE [LARGE SCALE GENOMIC DNA]</scope>
</reference>
<dbReference type="Pfam" id="PF03372">
    <property type="entry name" value="Exo_endo_phos"/>
    <property type="match status" value="1"/>
</dbReference>
<dbReference type="InterPro" id="IPR036691">
    <property type="entry name" value="Endo/exonu/phosph_ase_sf"/>
</dbReference>
<dbReference type="Gene3D" id="3.60.10.10">
    <property type="entry name" value="Endonuclease/exonuclease/phosphatase"/>
    <property type="match status" value="1"/>
</dbReference>
<dbReference type="GO" id="GO:0000175">
    <property type="term" value="F:3'-5'-RNA exonuclease activity"/>
    <property type="evidence" value="ECO:0007669"/>
    <property type="project" value="TreeGrafter"/>
</dbReference>
<keyword evidence="2" id="KW-0540">Nuclease</keyword>
<keyword evidence="2" id="KW-0255">Endonuclease</keyword>
<keyword evidence="2" id="KW-0378">Hydrolase</keyword>
<dbReference type="InterPro" id="IPR050410">
    <property type="entry name" value="CCR4/nocturin_mRNA_transcr"/>
</dbReference>
<protein>
    <submittedName>
        <fullName evidence="2">Endonuclease/exonuclease/phosphatase</fullName>
    </submittedName>
</protein>
<feature type="domain" description="Endonuclease/exonuclease/phosphatase" evidence="1">
    <location>
        <begin position="352"/>
        <end position="620"/>
    </location>
</feature>
<dbReference type="InterPro" id="IPR005135">
    <property type="entry name" value="Endo/exonuclease/phosphatase"/>
</dbReference>
<gene>
    <name evidence="2" type="ORF">CINCED_3A021156</name>
</gene>
<dbReference type="PANTHER" id="PTHR12121">
    <property type="entry name" value="CARBON CATABOLITE REPRESSOR PROTEIN 4"/>
    <property type="match status" value="1"/>
</dbReference>